<keyword evidence="9 14" id="KW-0560">Oxidoreductase</keyword>
<feature type="binding site" evidence="15">
    <location>
        <position position="246"/>
    </location>
    <ligand>
        <name>S-adenosyl-L-methionine</name>
        <dbReference type="ChEBI" id="CHEBI:59789"/>
        <label>2</label>
    </ligand>
</feature>
<keyword evidence="10 14" id="KW-0408">Iron</keyword>
<evidence type="ECO:0000313" key="18">
    <source>
        <dbReference type="EMBL" id="PJI32277.1"/>
    </source>
</evidence>
<dbReference type="GO" id="GO:0046872">
    <property type="term" value="F:metal ion binding"/>
    <property type="evidence" value="ECO:0007669"/>
    <property type="project" value="UniProtKB-KW"/>
</dbReference>
<feature type="binding site" evidence="15">
    <location>
        <position position="333"/>
    </location>
    <ligand>
        <name>S-adenosyl-L-methionine</name>
        <dbReference type="ChEBI" id="CHEBI:59789"/>
        <label>1</label>
    </ligand>
</feature>
<feature type="domain" description="Radical SAM core" evidence="17">
    <location>
        <begin position="49"/>
        <end position="292"/>
    </location>
</feature>
<feature type="binding site" evidence="15">
    <location>
        <begin position="70"/>
        <end position="72"/>
    </location>
    <ligand>
        <name>S-adenosyl-L-methionine</name>
        <dbReference type="ChEBI" id="CHEBI:59789"/>
        <label>2</label>
    </ligand>
</feature>
<evidence type="ECO:0000256" key="8">
    <source>
        <dbReference type="ARBA" id="ARBA00022723"/>
    </source>
</evidence>
<feature type="binding site" evidence="16">
    <location>
        <position position="68"/>
    </location>
    <ligand>
        <name>[4Fe-4S] cluster</name>
        <dbReference type="ChEBI" id="CHEBI:49883"/>
        <note>4Fe-4S-S-AdoMet</note>
    </ligand>
</feature>
<protein>
    <recommendedName>
        <fullName evidence="14">Coproporphyrinogen-III oxidase</fullName>
        <ecNumber evidence="14">1.3.98.3</ecNumber>
    </recommendedName>
</protein>
<dbReference type="CDD" id="cd01335">
    <property type="entry name" value="Radical_SAM"/>
    <property type="match status" value="1"/>
</dbReference>
<comment type="subcellular location">
    <subcellularLocation>
        <location evidence="1 14">Cytoplasm</location>
    </subcellularLocation>
</comment>
<dbReference type="InterPro" id="IPR013785">
    <property type="entry name" value="Aldolase_TIM"/>
</dbReference>
<dbReference type="InterPro" id="IPR007197">
    <property type="entry name" value="rSAM"/>
</dbReference>
<keyword evidence="11 14" id="KW-0411">Iron-sulfur</keyword>
<dbReference type="SMART" id="SM00729">
    <property type="entry name" value="Elp3"/>
    <property type="match status" value="1"/>
</dbReference>
<dbReference type="SUPFAM" id="SSF102114">
    <property type="entry name" value="Radical SAM enzymes"/>
    <property type="match status" value="1"/>
</dbReference>
<reference evidence="18 19" key="1">
    <citation type="submission" date="2017-11" db="EMBL/GenBank/DDBJ databases">
        <authorList>
            <person name="Han C.G."/>
        </authorList>
    </citation>
    <scope>NUCLEOTIDE SEQUENCE [LARGE SCALE GENOMIC DNA]</scope>
    <source>
        <strain evidence="18 19">ANC 5347</strain>
    </source>
</reference>
<dbReference type="InterPro" id="IPR034505">
    <property type="entry name" value="Coproporphyrinogen-III_oxidase"/>
</dbReference>
<dbReference type="Proteomes" id="UP000242351">
    <property type="component" value="Unassembled WGS sequence"/>
</dbReference>
<comment type="caution">
    <text evidence="18">The sequence shown here is derived from an EMBL/GenBank/DDBJ whole genome shotgun (WGS) entry which is preliminary data.</text>
</comment>
<evidence type="ECO:0000256" key="2">
    <source>
        <dbReference type="ARBA" id="ARBA00004785"/>
    </source>
</evidence>
<accession>A0A2H9UKR1</accession>
<evidence type="ECO:0000256" key="16">
    <source>
        <dbReference type="PIRSR" id="PIRSR000167-2"/>
    </source>
</evidence>
<dbReference type="PANTHER" id="PTHR13932:SF6">
    <property type="entry name" value="OXYGEN-INDEPENDENT COPROPORPHYRINOGEN III OXIDASE"/>
    <property type="match status" value="1"/>
</dbReference>
<dbReference type="GO" id="GO:0005737">
    <property type="term" value="C:cytoplasm"/>
    <property type="evidence" value="ECO:0007669"/>
    <property type="project" value="UniProtKB-SubCell"/>
</dbReference>
<proteinExistence type="inferred from homology"/>
<dbReference type="Gene3D" id="3.20.20.70">
    <property type="entry name" value="Aldolase class I"/>
    <property type="match status" value="1"/>
</dbReference>
<dbReference type="Pfam" id="PF04055">
    <property type="entry name" value="Radical_SAM"/>
    <property type="match status" value="1"/>
</dbReference>
<comment type="similarity">
    <text evidence="3 14">Belongs to the anaerobic coproporphyrinogen-III oxidase family.</text>
</comment>
<dbReference type="UniPathway" id="UPA00251">
    <property type="reaction ID" value="UER00323"/>
</dbReference>
<organism evidence="18 19">
    <name type="scientific">Acinetobacter pseudolwoffii</name>
    <dbReference type="NCBI Taxonomy" id="2053287"/>
    <lineage>
        <taxon>Bacteria</taxon>
        <taxon>Pseudomonadati</taxon>
        <taxon>Pseudomonadota</taxon>
        <taxon>Gammaproteobacteria</taxon>
        <taxon>Moraxellales</taxon>
        <taxon>Moraxellaceae</taxon>
        <taxon>Acinetobacter</taxon>
    </lineage>
</organism>
<dbReference type="EC" id="1.3.98.3" evidence="14"/>
<feature type="binding site" evidence="15">
    <location>
        <position position="212"/>
    </location>
    <ligand>
        <name>S-adenosyl-L-methionine</name>
        <dbReference type="ChEBI" id="CHEBI:59789"/>
        <label>2</label>
    </ligand>
</feature>
<dbReference type="AlphaFoldDB" id="A0A2H9UKR1"/>
<evidence type="ECO:0000256" key="15">
    <source>
        <dbReference type="PIRSR" id="PIRSR000167-1"/>
    </source>
</evidence>
<dbReference type="PANTHER" id="PTHR13932">
    <property type="entry name" value="COPROPORPHYRINIGEN III OXIDASE"/>
    <property type="match status" value="1"/>
</dbReference>
<comment type="cofactor">
    <cofactor evidence="14 16">
        <name>[4Fe-4S] cluster</name>
        <dbReference type="ChEBI" id="CHEBI:49883"/>
    </cofactor>
    <text evidence="14 16">Binds 1 [4Fe-4S] cluster. The cluster is coordinated with 3 cysteines and an exchangeable S-adenosyl-L-methionine.</text>
</comment>
<keyword evidence="5 14" id="KW-0004">4Fe-4S</keyword>
<evidence type="ECO:0000256" key="5">
    <source>
        <dbReference type="ARBA" id="ARBA00022485"/>
    </source>
</evidence>
<feature type="binding site" evidence="16">
    <location>
        <position position="71"/>
    </location>
    <ligand>
        <name>[4Fe-4S] cluster</name>
        <dbReference type="ChEBI" id="CHEBI:49883"/>
        <note>4Fe-4S-S-AdoMet</note>
    </ligand>
</feature>
<evidence type="ECO:0000313" key="19">
    <source>
        <dbReference type="Proteomes" id="UP000242351"/>
    </source>
</evidence>
<comment type="catalytic activity">
    <reaction evidence="13 14">
        <text>coproporphyrinogen III + 2 S-adenosyl-L-methionine = protoporphyrinogen IX + 2 5'-deoxyadenosine + 2 L-methionine + 2 CO2</text>
        <dbReference type="Rhea" id="RHEA:15425"/>
        <dbReference type="ChEBI" id="CHEBI:16526"/>
        <dbReference type="ChEBI" id="CHEBI:17319"/>
        <dbReference type="ChEBI" id="CHEBI:57307"/>
        <dbReference type="ChEBI" id="CHEBI:57309"/>
        <dbReference type="ChEBI" id="CHEBI:57844"/>
        <dbReference type="ChEBI" id="CHEBI:59789"/>
        <dbReference type="EC" id="1.3.98.3"/>
    </reaction>
</comment>
<dbReference type="EMBL" id="PGOZ01000011">
    <property type="protein sequence ID" value="PJI32277.1"/>
    <property type="molecule type" value="Genomic_DNA"/>
</dbReference>
<dbReference type="GO" id="GO:0004109">
    <property type="term" value="F:coproporphyrinogen oxidase activity"/>
    <property type="evidence" value="ECO:0007669"/>
    <property type="project" value="InterPro"/>
</dbReference>
<evidence type="ECO:0000256" key="7">
    <source>
        <dbReference type="ARBA" id="ARBA00022691"/>
    </source>
</evidence>
<evidence type="ECO:0000259" key="17">
    <source>
        <dbReference type="PROSITE" id="PS51918"/>
    </source>
</evidence>
<dbReference type="InterPro" id="IPR006638">
    <property type="entry name" value="Elp3/MiaA/NifB-like_rSAM"/>
</dbReference>
<feature type="binding site" evidence="15">
    <location>
        <position position="115"/>
    </location>
    <ligand>
        <name>S-adenosyl-L-methionine</name>
        <dbReference type="ChEBI" id="CHEBI:59789"/>
        <label>1</label>
    </ligand>
</feature>
<reference evidence="18 19" key="2">
    <citation type="submission" date="2017-12" db="EMBL/GenBank/DDBJ databases">
        <title>Revising the taxonomy of the Acinetobacter lwoffii group: the description of Acinetobacter pseudolwoffii sp. nov. and emended description of Acinetobacter lwoffii.</title>
        <authorList>
            <person name="Nemec A."/>
        </authorList>
    </citation>
    <scope>NUCLEOTIDE SEQUENCE [LARGE SCALE GENOMIC DNA]</scope>
    <source>
        <strain evidence="18 19">ANC 5347</strain>
    </source>
</reference>
<feature type="binding site" evidence="16">
    <location>
        <position position="64"/>
    </location>
    <ligand>
        <name>[4Fe-4S] cluster</name>
        <dbReference type="ChEBI" id="CHEBI:49883"/>
        <note>4Fe-4S-S-AdoMet</note>
    </ligand>
</feature>
<evidence type="ECO:0000256" key="6">
    <source>
        <dbReference type="ARBA" id="ARBA00022490"/>
    </source>
</evidence>
<sequence>MSVQVNSLIQKYNVPGPRYTSYPTVPYWEEQNFSLEQWKQTLKKSFTESNQSEGISLYIHLPFCESLCTFCGCHKRVTKKHEMEQPYIQAVLKEWDLYCELLKDKPVIKEIHLGGGTPTFFSVEHLTQLIQGILAKADIAPVHEFSFEGHPNNTTREHLQGLYDLGFRRVSYGVQDYNETVQKAIHRIQPYEHVKQVTEWAREIGYESISHDLVFGLPFQHLDDVLNTIEQTNSLLPDRLALYSYAHVPWIKGNGQRGFKDADVPKDAIKRECYEAAKKKLLAHGYHEIGMDHFALDTDGMYQSFQAGTLHRNFMGYTASKTQVMIGLGISSISDSWYSFAQNVKTIEEYYACLARNEIPVFKGHLLNQEDLIIRQHILNLMCSFSTSWEKPELFFPEIDQVVEQLKEMAQDGLIQMIDSSVTILEKGKPFVRNICMAFDLRLKRRMPENRIFSMTI</sequence>
<evidence type="ECO:0000256" key="9">
    <source>
        <dbReference type="ARBA" id="ARBA00023002"/>
    </source>
</evidence>
<keyword evidence="8 14" id="KW-0479">Metal-binding</keyword>
<evidence type="ECO:0000256" key="10">
    <source>
        <dbReference type="ARBA" id="ARBA00023004"/>
    </source>
</evidence>
<dbReference type="NCBIfam" id="TIGR00538">
    <property type="entry name" value="hemN"/>
    <property type="match status" value="1"/>
</dbReference>
<evidence type="ECO:0000256" key="13">
    <source>
        <dbReference type="ARBA" id="ARBA00048321"/>
    </source>
</evidence>
<dbReference type="GO" id="GO:0051539">
    <property type="term" value="F:4 iron, 4 sulfur cluster binding"/>
    <property type="evidence" value="ECO:0007669"/>
    <property type="project" value="UniProtKB-KW"/>
</dbReference>
<evidence type="ECO:0000256" key="14">
    <source>
        <dbReference type="PIRNR" id="PIRNR000167"/>
    </source>
</evidence>
<evidence type="ECO:0000256" key="1">
    <source>
        <dbReference type="ARBA" id="ARBA00004496"/>
    </source>
</evidence>
<name>A0A2H9UKR1_9GAMM</name>
<evidence type="ECO:0000256" key="4">
    <source>
        <dbReference type="ARBA" id="ARBA00011245"/>
    </source>
</evidence>
<keyword evidence="7 14" id="KW-0949">S-adenosyl-L-methionine</keyword>
<dbReference type="InterPro" id="IPR058240">
    <property type="entry name" value="rSAM_sf"/>
</dbReference>
<dbReference type="InterPro" id="IPR004558">
    <property type="entry name" value="Coprogen_oxidase_HemN"/>
</dbReference>
<keyword evidence="6 14" id="KW-0963">Cytoplasm</keyword>
<comment type="pathway">
    <text evidence="2 14">Porphyrin-containing compound metabolism; protoporphyrin-IX biosynthesis; protoporphyrinogen-IX from coproporphyrinogen-III (AdoMet route): step 1/1.</text>
</comment>
<evidence type="ECO:0000256" key="11">
    <source>
        <dbReference type="ARBA" id="ARBA00023014"/>
    </source>
</evidence>
<feature type="binding site" evidence="15">
    <location>
        <position position="175"/>
    </location>
    <ligand>
        <name>S-adenosyl-L-methionine</name>
        <dbReference type="ChEBI" id="CHEBI:59789"/>
        <label>2</label>
    </ligand>
</feature>
<dbReference type="RefSeq" id="WP_100357828.1">
    <property type="nucleotide sequence ID" value="NZ_JAMXXJ010000003.1"/>
</dbReference>
<keyword evidence="12 14" id="KW-0627">Porphyrin biosynthesis</keyword>
<feature type="binding site" evidence="15">
    <location>
        <position position="148"/>
    </location>
    <ligand>
        <name>S-adenosyl-L-methionine</name>
        <dbReference type="ChEBI" id="CHEBI:59789"/>
        <label>1</label>
    </ligand>
</feature>
<evidence type="ECO:0000256" key="12">
    <source>
        <dbReference type="ARBA" id="ARBA00023244"/>
    </source>
</evidence>
<evidence type="ECO:0000256" key="3">
    <source>
        <dbReference type="ARBA" id="ARBA00005493"/>
    </source>
</evidence>
<dbReference type="Gene3D" id="1.10.10.920">
    <property type="match status" value="1"/>
</dbReference>
<dbReference type="GO" id="GO:0006782">
    <property type="term" value="P:protoporphyrinogen IX biosynthetic process"/>
    <property type="evidence" value="ECO:0007669"/>
    <property type="project" value="UniProtKB-UniPathway"/>
</dbReference>
<dbReference type="PIRSF" id="PIRSF000167">
    <property type="entry name" value="HemN"/>
    <property type="match status" value="1"/>
</dbReference>
<comment type="subunit">
    <text evidence="4">Monomer.</text>
</comment>
<feature type="binding site" evidence="15">
    <location>
        <position position="187"/>
    </location>
    <ligand>
        <name>S-adenosyl-L-methionine</name>
        <dbReference type="ChEBI" id="CHEBI:59789"/>
        <label>2</label>
    </ligand>
</feature>
<dbReference type="SFLD" id="SFLDS00029">
    <property type="entry name" value="Radical_SAM"/>
    <property type="match status" value="1"/>
</dbReference>
<gene>
    <name evidence="18" type="primary">hemN</name>
    <name evidence="18" type="ORF">CU320_09895</name>
</gene>
<dbReference type="PROSITE" id="PS51918">
    <property type="entry name" value="RADICAL_SAM"/>
    <property type="match status" value="1"/>
</dbReference>
<feature type="binding site" evidence="15">
    <location>
        <begin position="116"/>
        <end position="117"/>
    </location>
    <ligand>
        <name>S-adenosyl-L-methionine</name>
        <dbReference type="ChEBI" id="CHEBI:59789"/>
        <label>2</label>
    </ligand>
</feature>
<dbReference type="GO" id="GO:0051989">
    <property type="term" value="F:coproporphyrinogen dehydrogenase activity"/>
    <property type="evidence" value="ECO:0007669"/>
    <property type="project" value="UniProtKB-EC"/>
</dbReference>
<dbReference type="SFLD" id="SFLDG01065">
    <property type="entry name" value="anaerobic_coproporphyrinogen-I"/>
    <property type="match status" value="1"/>
</dbReference>
<feature type="binding site" evidence="15">
    <location>
        <position position="58"/>
    </location>
    <ligand>
        <name>S-adenosyl-L-methionine</name>
        <dbReference type="ChEBI" id="CHEBI:59789"/>
        <label>1</label>
    </ligand>
</feature>